<gene>
    <name evidence="1" type="ORF">HGRIS_013950</name>
</gene>
<protein>
    <submittedName>
        <fullName evidence="1">Uncharacterized protein</fullName>
    </submittedName>
</protein>
<sequence length="161" mass="18201">MSNTVDSTSQLVSKSGLQTILDDCDPQDLPAEYPPIPKEASEADRNYYFLGWPVCQEFFDSFVKYYKLPIIDKCNRITSLLHIVRRVGTGYNLRIVQAKVFPEVPPEYVVQCNGKPVMEMIALCSTGNPLSVDFRPTAVGIPAQWLEDAYSKEEYSIHCDL</sequence>
<name>A0ABR3JRX8_9AGAR</name>
<keyword evidence="2" id="KW-1185">Reference proteome</keyword>
<dbReference type="Proteomes" id="UP001556367">
    <property type="component" value="Unassembled WGS sequence"/>
</dbReference>
<evidence type="ECO:0000313" key="1">
    <source>
        <dbReference type="EMBL" id="KAL0958610.1"/>
    </source>
</evidence>
<proteinExistence type="predicted"/>
<organism evidence="1 2">
    <name type="scientific">Hohenbuehelia grisea</name>
    <dbReference type="NCBI Taxonomy" id="104357"/>
    <lineage>
        <taxon>Eukaryota</taxon>
        <taxon>Fungi</taxon>
        <taxon>Dikarya</taxon>
        <taxon>Basidiomycota</taxon>
        <taxon>Agaricomycotina</taxon>
        <taxon>Agaricomycetes</taxon>
        <taxon>Agaricomycetidae</taxon>
        <taxon>Agaricales</taxon>
        <taxon>Pleurotineae</taxon>
        <taxon>Pleurotaceae</taxon>
        <taxon>Hohenbuehelia</taxon>
    </lineage>
</organism>
<accession>A0ABR3JRX8</accession>
<evidence type="ECO:0000313" key="2">
    <source>
        <dbReference type="Proteomes" id="UP001556367"/>
    </source>
</evidence>
<reference evidence="2" key="1">
    <citation type="submission" date="2024-06" db="EMBL/GenBank/DDBJ databases">
        <title>Multi-omics analyses provide insights into the biosynthesis of the anticancer antibiotic pleurotin in Hohenbuehelia grisea.</title>
        <authorList>
            <person name="Weaver J.A."/>
            <person name="Alberti F."/>
        </authorList>
    </citation>
    <scope>NUCLEOTIDE SEQUENCE [LARGE SCALE GENOMIC DNA]</scope>
    <source>
        <strain evidence="2">T-177</strain>
    </source>
</reference>
<comment type="caution">
    <text evidence="1">The sequence shown here is derived from an EMBL/GenBank/DDBJ whole genome shotgun (WGS) entry which is preliminary data.</text>
</comment>
<dbReference type="EMBL" id="JASNQZ010000003">
    <property type="protein sequence ID" value="KAL0958610.1"/>
    <property type="molecule type" value="Genomic_DNA"/>
</dbReference>